<gene>
    <name evidence="1" type="ORF">OLEA9_A086356</name>
</gene>
<feature type="non-terminal residue" evidence="1">
    <location>
        <position position="1"/>
    </location>
</feature>
<keyword evidence="2" id="KW-1185">Reference proteome</keyword>
<proteinExistence type="predicted"/>
<accession>A0A8S0TGK3</accession>
<evidence type="ECO:0000313" key="2">
    <source>
        <dbReference type="Proteomes" id="UP000594638"/>
    </source>
</evidence>
<protein>
    <submittedName>
        <fullName evidence="1">Uncharacterized protein</fullName>
    </submittedName>
</protein>
<dbReference type="EMBL" id="CACTIH010006274">
    <property type="protein sequence ID" value="CAA3004543.1"/>
    <property type="molecule type" value="Genomic_DNA"/>
</dbReference>
<name>A0A8S0TGK3_OLEEU</name>
<sequence length="157" mass="16972">QGRSLATQEPFGVNTCNELSTLARVEINAPLRKTARGGRKSSEIALVRCEQPFERGLHVRTILGHGNTWKPRGPSITIHPCSRPAAPAARLALSHAKSFGSQSDLRHPATSPGICPSLQDHPAAQDAALGVSDRAYMHQSVAAPSFVQDWEVRVPHF</sequence>
<evidence type="ECO:0000313" key="1">
    <source>
        <dbReference type="EMBL" id="CAA3004543.1"/>
    </source>
</evidence>
<dbReference type="Gramene" id="OE9A086356T1">
    <property type="protein sequence ID" value="OE9A086356C1"/>
    <property type="gene ID" value="OE9A086356"/>
</dbReference>
<organism evidence="1 2">
    <name type="scientific">Olea europaea subsp. europaea</name>
    <dbReference type="NCBI Taxonomy" id="158383"/>
    <lineage>
        <taxon>Eukaryota</taxon>
        <taxon>Viridiplantae</taxon>
        <taxon>Streptophyta</taxon>
        <taxon>Embryophyta</taxon>
        <taxon>Tracheophyta</taxon>
        <taxon>Spermatophyta</taxon>
        <taxon>Magnoliopsida</taxon>
        <taxon>eudicotyledons</taxon>
        <taxon>Gunneridae</taxon>
        <taxon>Pentapetalae</taxon>
        <taxon>asterids</taxon>
        <taxon>lamiids</taxon>
        <taxon>Lamiales</taxon>
        <taxon>Oleaceae</taxon>
        <taxon>Oleeae</taxon>
        <taxon>Olea</taxon>
    </lineage>
</organism>
<comment type="caution">
    <text evidence="1">The sequence shown here is derived from an EMBL/GenBank/DDBJ whole genome shotgun (WGS) entry which is preliminary data.</text>
</comment>
<reference evidence="1 2" key="1">
    <citation type="submission" date="2019-12" db="EMBL/GenBank/DDBJ databases">
        <authorList>
            <person name="Alioto T."/>
            <person name="Alioto T."/>
            <person name="Gomez Garrido J."/>
        </authorList>
    </citation>
    <scope>NUCLEOTIDE SEQUENCE [LARGE SCALE GENOMIC DNA]</scope>
</reference>
<dbReference type="AlphaFoldDB" id="A0A8S0TGK3"/>
<dbReference type="Proteomes" id="UP000594638">
    <property type="component" value="Unassembled WGS sequence"/>
</dbReference>